<accession>A0AAD1RX63</accession>
<evidence type="ECO:0000256" key="1">
    <source>
        <dbReference type="SAM" id="MobiDB-lite"/>
    </source>
</evidence>
<organism evidence="2 3">
    <name type="scientific">Pelobates cultripes</name>
    <name type="common">Western spadefoot toad</name>
    <dbReference type="NCBI Taxonomy" id="61616"/>
    <lineage>
        <taxon>Eukaryota</taxon>
        <taxon>Metazoa</taxon>
        <taxon>Chordata</taxon>
        <taxon>Craniata</taxon>
        <taxon>Vertebrata</taxon>
        <taxon>Euteleostomi</taxon>
        <taxon>Amphibia</taxon>
        <taxon>Batrachia</taxon>
        <taxon>Anura</taxon>
        <taxon>Pelobatoidea</taxon>
        <taxon>Pelobatidae</taxon>
        <taxon>Pelobates</taxon>
    </lineage>
</organism>
<name>A0AAD1RX63_PELCU</name>
<reference evidence="2" key="1">
    <citation type="submission" date="2022-03" db="EMBL/GenBank/DDBJ databases">
        <authorList>
            <person name="Alioto T."/>
            <person name="Alioto T."/>
            <person name="Gomez Garrido J."/>
        </authorList>
    </citation>
    <scope>NUCLEOTIDE SEQUENCE</scope>
</reference>
<evidence type="ECO:0000313" key="3">
    <source>
        <dbReference type="Proteomes" id="UP001295444"/>
    </source>
</evidence>
<sequence length="62" mass="6713">MSQRGARRVTDAKEKHSFFAAKTASHKSQAQTGQDGDGSGDEQEIPQPHSPQQPAPSTMQIH</sequence>
<proteinExistence type="predicted"/>
<feature type="region of interest" description="Disordered" evidence="1">
    <location>
        <begin position="1"/>
        <end position="62"/>
    </location>
</feature>
<dbReference type="EMBL" id="OW240915">
    <property type="protein sequence ID" value="CAH2282993.1"/>
    <property type="molecule type" value="Genomic_DNA"/>
</dbReference>
<dbReference type="Proteomes" id="UP001295444">
    <property type="component" value="Chromosome 04"/>
</dbReference>
<dbReference type="AlphaFoldDB" id="A0AAD1RX63"/>
<keyword evidence="3" id="KW-1185">Reference proteome</keyword>
<gene>
    <name evidence="2" type="ORF">PECUL_23A013317</name>
</gene>
<evidence type="ECO:0000313" key="2">
    <source>
        <dbReference type="EMBL" id="CAH2282993.1"/>
    </source>
</evidence>
<protein>
    <submittedName>
        <fullName evidence="2">Uncharacterized protein</fullName>
    </submittedName>
</protein>
<feature type="non-terminal residue" evidence="2">
    <location>
        <position position="62"/>
    </location>
</feature>
<feature type="compositionally biased region" description="Basic and acidic residues" evidence="1">
    <location>
        <begin position="8"/>
        <end position="17"/>
    </location>
</feature>